<dbReference type="AlphaFoldDB" id="G0LN91"/>
<accession>G0LN91</accession>
<dbReference type="KEGG" id="hwc:Hqrw_5021"/>
<gene>
    <name evidence="1" type="ordered locus">Hqrw_5021</name>
</gene>
<keyword evidence="1" id="KW-0614">Plasmid</keyword>
<proteinExistence type="predicted"/>
<evidence type="ECO:0000313" key="1">
    <source>
        <dbReference type="EMBL" id="CCC41897.1"/>
    </source>
</evidence>
<dbReference type="InterPro" id="IPR027417">
    <property type="entry name" value="P-loop_NTPase"/>
</dbReference>
<dbReference type="HOGENOM" id="CLU_470620_0_0_2"/>
<reference evidence="1 2" key="1">
    <citation type="journal article" date="2011" name="PLoS ONE">
        <title>Haloquadratum walsbyi: limited diversity in a global pond.</title>
        <authorList>
            <person name="Dyall-Smith M."/>
            <person name="Pfeiffer F."/>
            <person name="Klee K."/>
            <person name="Palm P."/>
            <person name="Gross K."/>
            <person name="Schuster S.C."/>
            <person name="Rampp M."/>
            <person name="Oesterhelt D."/>
        </authorList>
    </citation>
    <scope>NUCLEOTIDE SEQUENCE [LARGE SCALE GENOMIC DNA]</scope>
    <source>
        <strain evidence="2">DSM 16854 / JCM 12705 / C23</strain>
        <plasmid evidence="2">Plasmid PL100</plasmid>
    </source>
</reference>
<dbReference type="EMBL" id="FR746100">
    <property type="protein sequence ID" value="CCC41897.1"/>
    <property type="molecule type" value="Genomic_DNA"/>
</dbReference>
<organism evidence="1 2">
    <name type="scientific">Haloquadratum walsbyi (strain DSM 16854 / JCM 12705 / C23)</name>
    <dbReference type="NCBI Taxonomy" id="768065"/>
    <lineage>
        <taxon>Archaea</taxon>
        <taxon>Methanobacteriati</taxon>
        <taxon>Methanobacteriota</taxon>
        <taxon>Stenosarchaea group</taxon>
        <taxon>Halobacteria</taxon>
        <taxon>Halobacteriales</taxon>
        <taxon>Haloferacaceae</taxon>
        <taxon>Haloquadratum</taxon>
    </lineage>
</organism>
<sequence>MLSQLINMSGRTPTIDTKWNDLTTVHEKRRETIQDQIKDFDDPGQRVPATYVIGAIGAGKTQLMMHAFRYAWAYQNKPALYVTLGKLIDDLEDQVGISNSEEQLTSQVYLYNWIEDRCKDELDTIRAKIDRNEKFDQNQYLPNARSSNPQEYFEQIEGNYDADSFDYDELTIEHEDISDIAHKKDSIVLLIDEMEESYPRLEGLIDQTTGPLREVVTGIGNQEPPFYLIGAFGYASVQEIGHAEFRRVTPVSLPILHPDDRISELFGENLEYQQENFAWWMSRGRPGWINIALQSQASALNGGINKTDDQLREIPDAMSRVNMIDLESMDRRLNKFTNEIRDFISYLLLQPGPHHIGDFTETEKVRQYMKSEAPPVLCAPKTSGVDKIHSAFLAGIKNTSIYTSSVSSDILRRYARRVLRGIANSAGEIVAGNANVPTYRKGQRTHELILSPLCERMHDIALEEVNEESESETIDFLYKLAQMTRSTPTEDISQDFADMFNQFTKYGHNSVDQEMYVSIAPKTLITAFPSFVTNPQLDFAGSARNRKEQLTGLVDKVNRIDEIDERLKDFGKILQEDPR</sequence>
<protein>
    <submittedName>
        <fullName evidence="1">Uncharacterized protein</fullName>
    </submittedName>
</protein>
<geneLocation type="plasmid" evidence="1 2">
    <name>PL100</name>
</geneLocation>
<dbReference type="SUPFAM" id="SSF52540">
    <property type="entry name" value="P-loop containing nucleoside triphosphate hydrolases"/>
    <property type="match status" value="1"/>
</dbReference>
<evidence type="ECO:0000313" key="2">
    <source>
        <dbReference type="Proteomes" id="UP000007954"/>
    </source>
</evidence>
<dbReference type="Proteomes" id="UP000007954">
    <property type="component" value="Plasmid PL100"/>
</dbReference>
<dbReference type="Gene3D" id="3.40.50.300">
    <property type="entry name" value="P-loop containing nucleotide triphosphate hydrolases"/>
    <property type="match status" value="1"/>
</dbReference>
<name>G0LN91_HALWC</name>